<feature type="compositionally biased region" description="Polar residues" evidence="3">
    <location>
        <begin position="342"/>
        <end position="357"/>
    </location>
</feature>
<gene>
    <name evidence="7" type="ORF">VitviT2T_004149</name>
</gene>
<evidence type="ECO:0000259" key="4">
    <source>
        <dbReference type="Pfam" id="PF00931"/>
    </source>
</evidence>
<name>A0ABY9BPS9_VITVI</name>
<evidence type="ECO:0000313" key="8">
    <source>
        <dbReference type="Proteomes" id="UP001227230"/>
    </source>
</evidence>
<dbReference type="Gene3D" id="1.10.8.430">
    <property type="entry name" value="Helical domain of apoptotic protease-activating factors"/>
    <property type="match status" value="1"/>
</dbReference>
<feature type="region of interest" description="Disordered" evidence="3">
    <location>
        <begin position="339"/>
        <end position="373"/>
    </location>
</feature>
<reference evidence="7 8" key="1">
    <citation type="journal article" date="2023" name="Hortic Res">
        <title>The complete reference genome for grapevine (Vitis vinifera L.) genetics and breeding.</title>
        <authorList>
            <person name="Shi X."/>
            <person name="Cao S."/>
            <person name="Wang X."/>
            <person name="Huang S."/>
            <person name="Wang Y."/>
            <person name="Liu Z."/>
            <person name="Liu W."/>
            <person name="Leng X."/>
            <person name="Peng Y."/>
            <person name="Wang N."/>
            <person name="Wang Y."/>
            <person name="Ma Z."/>
            <person name="Xu X."/>
            <person name="Zhang F."/>
            <person name="Xue H."/>
            <person name="Zhong H."/>
            <person name="Wang Y."/>
            <person name="Zhang K."/>
            <person name="Velt A."/>
            <person name="Avia K."/>
            <person name="Holtgrawe D."/>
            <person name="Grimplet J."/>
            <person name="Matus J.T."/>
            <person name="Ware D."/>
            <person name="Wu X."/>
            <person name="Wang H."/>
            <person name="Liu C."/>
            <person name="Fang Y."/>
            <person name="Rustenholz C."/>
            <person name="Cheng Z."/>
            <person name="Xiao H."/>
            <person name="Zhou Y."/>
        </authorList>
    </citation>
    <scope>NUCLEOTIDE SEQUENCE [LARGE SCALE GENOMIC DNA]</scope>
    <source>
        <strain evidence="8">cv. Pinot noir / PN40024</strain>
        <tissue evidence="7">Leaf</tissue>
    </source>
</reference>
<evidence type="ECO:0000259" key="6">
    <source>
        <dbReference type="Pfam" id="PF23598"/>
    </source>
</evidence>
<organism evidence="7 8">
    <name type="scientific">Vitis vinifera</name>
    <name type="common">Grape</name>
    <dbReference type="NCBI Taxonomy" id="29760"/>
    <lineage>
        <taxon>Eukaryota</taxon>
        <taxon>Viridiplantae</taxon>
        <taxon>Streptophyta</taxon>
        <taxon>Embryophyta</taxon>
        <taxon>Tracheophyta</taxon>
        <taxon>Spermatophyta</taxon>
        <taxon>Magnoliopsida</taxon>
        <taxon>eudicotyledons</taxon>
        <taxon>Gunneridae</taxon>
        <taxon>Pentapetalae</taxon>
        <taxon>rosids</taxon>
        <taxon>Vitales</taxon>
        <taxon>Vitaceae</taxon>
        <taxon>Viteae</taxon>
        <taxon>Vitis</taxon>
    </lineage>
</organism>
<dbReference type="Pfam" id="PF23598">
    <property type="entry name" value="LRR_14"/>
    <property type="match status" value="1"/>
</dbReference>
<dbReference type="InterPro" id="IPR032675">
    <property type="entry name" value="LRR_dom_sf"/>
</dbReference>
<dbReference type="Pfam" id="PF00931">
    <property type="entry name" value="NB-ARC"/>
    <property type="match status" value="1"/>
</dbReference>
<dbReference type="Gene3D" id="3.80.10.10">
    <property type="entry name" value="Ribonuclease Inhibitor"/>
    <property type="match status" value="1"/>
</dbReference>
<dbReference type="PANTHER" id="PTHR23155:SF955">
    <property type="entry name" value="AAA+ ATPASE DOMAIN-CONTAINING PROTEIN"/>
    <property type="match status" value="1"/>
</dbReference>
<dbReference type="InterPro" id="IPR042197">
    <property type="entry name" value="Apaf_helical"/>
</dbReference>
<evidence type="ECO:0000259" key="5">
    <source>
        <dbReference type="Pfam" id="PF23559"/>
    </source>
</evidence>
<dbReference type="InterPro" id="IPR058922">
    <property type="entry name" value="WHD_DRP"/>
</dbReference>
<proteinExistence type="predicted"/>
<dbReference type="Proteomes" id="UP001227230">
    <property type="component" value="Chromosome 3"/>
</dbReference>
<dbReference type="InterPro" id="IPR027417">
    <property type="entry name" value="P-loop_NTPase"/>
</dbReference>
<dbReference type="PRINTS" id="PR00364">
    <property type="entry name" value="DISEASERSIST"/>
</dbReference>
<dbReference type="Gene3D" id="1.10.10.10">
    <property type="entry name" value="Winged helix-like DNA-binding domain superfamily/Winged helix DNA-binding domain"/>
    <property type="match status" value="1"/>
</dbReference>
<dbReference type="InterPro" id="IPR055414">
    <property type="entry name" value="LRR_R13L4/SHOC2-like"/>
</dbReference>
<evidence type="ECO:0000256" key="3">
    <source>
        <dbReference type="SAM" id="MobiDB-lite"/>
    </source>
</evidence>
<evidence type="ECO:0008006" key="9">
    <source>
        <dbReference type="Google" id="ProtNLM"/>
    </source>
</evidence>
<dbReference type="EMBL" id="CP126650">
    <property type="protein sequence ID" value="WJZ84549.1"/>
    <property type="molecule type" value="Genomic_DNA"/>
</dbReference>
<dbReference type="InterPro" id="IPR002182">
    <property type="entry name" value="NB-ARC"/>
</dbReference>
<feature type="domain" description="NB-ARC" evidence="4">
    <location>
        <begin position="378"/>
        <end position="535"/>
    </location>
</feature>
<dbReference type="PANTHER" id="PTHR23155">
    <property type="entry name" value="DISEASE RESISTANCE PROTEIN RP"/>
    <property type="match status" value="1"/>
</dbReference>
<keyword evidence="1" id="KW-0677">Repeat</keyword>
<evidence type="ECO:0000256" key="1">
    <source>
        <dbReference type="ARBA" id="ARBA00022737"/>
    </source>
</evidence>
<dbReference type="SUPFAM" id="SSF52058">
    <property type="entry name" value="L domain-like"/>
    <property type="match status" value="1"/>
</dbReference>
<accession>A0ABY9BPS9</accession>
<dbReference type="Gene3D" id="3.40.50.300">
    <property type="entry name" value="P-loop containing nucleotide triphosphate hydrolases"/>
    <property type="match status" value="1"/>
</dbReference>
<evidence type="ECO:0000313" key="7">
    <source>
        <dbReference type="EMBL" id="WJZ84549.1"/>
    </source>
</evidence>
<feature type="domain" description="Disease resistance R13L4/SHOC-2-like LRR" evidence="6">
    <location>
        <begin position="783"/>
        <end position="1067"/>
    </location>
</feature>
<sequence length="1092" mass="125436">MKWLLSFVGGMVAYSFLKMLAEYSKRKQREEAWRMMAEGRNEEAKEMRHRNSTMKMNDTPDWDTIDWAEVDDSKDLLKIVLSRVIEKLCVVWIQEPAVFVGVEEEAQWIQRELMHARLKYSYVPEQLMDVVYDFEDVIDDLILRSAAKQRRIGNWERCLLLIRIHKKLELIKSKIPALPHLPRYYLLQSGGPSNYIEEIDWSDIFLIHGQSMANTVVSPVEEKVSALLAQEAIHPYTKKKAMRVLDKLRSLNGFLKGLESVELDDGGMVWMEELSHVCLSAVVAIEDFINRTERLTKRSWMGPSKGFLSAFGKFKSQDKLAVEMDKIYAKIQNLSIHRPTAVNPQGQSRNPKSTLGSTARIPRQPTTQEPDLASFGDDVHAMIARLLTDDESFRVIPIMGMQGIGKTTLANLIFNHKAVVDHFPFAVWRSDGYRLQLRNKEELMESDLSQLGDVWSYDDEMQRLKAFLINNRSLIVLDDSHLLYDMLEVLPDTLNGSRMILTTCETRLPPNLKMKSDPHQLRLRTDEESWALFTHALKFSIPPELLKLKDEIAKRCGGLPLLIVKLGEALSHKDATIEEWSTALQQFHHDQQQLWPNTIYKIHKDLSLYMRRCLFYFTLFPQDFDIPARRLITLWVAEDLVQPEGENETPEDVAERCLNFLIAQGMVQVTKKKLNGNVKMVRLPDALRQYWSSKAQQATFLGVHTNTRSELSLGTNKIRRLVDHLDEEDISFDHIHGNHNRTSSTSLTPCYKDALSFLSFDTREESKPGEEVGNFLHQSISSGGFLVLLVLDLENVFRPKLPEAIGKLTRLRYLGLRSTFLEILPSSISKLQNVQTLDMKHTCINALPYSIWKLQQLRHLHLSGSCRSKLMLRHDTNIPTILQTLCGLLVDEETPVRDGLDRLLDIRKLGLTVSSKQEAITLQLQAVVDWVLKLNQLRSLRLKSIDESNQPWDLELKPLVSLVNLSYIYLLGRLRNPSIMSQFPYSLIDLTLSGSGLVEDPMQSLDKLPNLRSLKLIAKSYLGKNMLCSLGGFPQLRVLKLWKLEQLEEWNVEKGALRALRDLEIRFCRSLKILPAELLHRTLLKIEIISAQ</sequence>
<keyword evidence="8" id="KW-1185">Reference proteome</keyword>
<dbReference type="InterPro" id="IPR044974">
    <property type="entry name" value="Disease_R_plants"/>
</dbReference>
<evidence type="ECO:0000256" key="2">
    <source>
        <dbReference type="ARBA" id="ARBA00022821"/>
    </source>
</evidence>
<protein>
    <recommendedName>
        <fullName evidence="9">NB-ARC domain-containing protein</fullName>
    </recommendedName>
</protein>
<dbReference type="Pfam" id="PF23559">
    <property type="entry name" value="WHD_DRP"/>
    <property type="match status" value="1"/>
</dbReference>
<keyword evidence="2" id="KW-0611">Plant defense</keyword>
<feature type="domain" description="Disease resistance protein winged helix" evidence="5">
    <location>
        <begin position="619"/>
        <end position="687"/>
    </location>
</feature>
<dbReference type="SUPFAM" id="SSF52540">
    <property type="entry name" value="P-loop containing nucleoside triphosphate hydrolases"/>
    <property type="match status" value="1"/>
</dbReference>
<dbReference type="InterPro" id="IPR036388">
    <property type="entry name" value="WH-like_DNA-bd_sf"/>
</dbReference>